<evidence type="ECO:0000313" key="1">
    <source>
        <dbReference type="EMBL" id="MBB4001565.1"/>
    </source>
</evidence>
<proteinExistence type="predicted"/>
<organism evidence="1 2">
    <name type="scientific">Aurantimonas endophytica</name>
    <dbReference type="NCBI Taxonomy" id="1522175"/>
    <lineage>
        <taxon>Bacteria</taxon>
        <taxon>Pseudomonadati</taxon>
        <taxon>Pseudomonadota</taxon>
        <taxon>Alphaproteobacteria</taxon>
        <taxon>Hyphomicrobiales</taxon>
        <taxon>Aurantimonadaceae</taxon>
        <taxon>Aurantimonas</taxon>
    </lineage>
</organism>
<reference evidence="1 2" key="1">
    <citation type="submission" date="2020-08" db="EMBL/GenBank/DDBJ databases">
        <title>Genomic Encyclopedia of Type Strains, Phase IV (KMG-IV): sequencing the most valuable type-strain genomes for metagenomic binning, comparative biology and taxonomic classification.</title>
        <authorList>
            <person name="Goeker M."/>
        </authorList>
    </citation>
    <scope>NUCLEOTIDE SEQUENCE [LARGE SCALE GENOMIC DNA]</scope>
    <source>
        <strain evidence="1 2">DSM 103570</strain>
    </source>
</reference>
<dbReference type="RefSeq" id="WP_183206077.1">
    <property type="nucleotide sequence ID" value="NZ_JAAAMM010000001.1"/>
</dbReference>
<comment type="caution">
    <text evidence="1">The sequence shown here is derived from an EMBL/GenBank/DDBJ whole genome shotgun (WGS) entry which is preliminary data.</text>
</comment>
<protein>
    <submittedName>
        <fullName evidence="1">Uncharacterized protein</fullName>
    </submittedName>
</protein>
<dbReference type="EMBL" id="JACIEM010000001">
    <property type="protein sequence ID" value="MBB4001565.1"/>
    <property type="molecule type" value="Genomic_DNA"/>
</dbReference>
<dbReference type="AlphaFoldDB" id="A0A7W6MN60"/>
<dbReference type="Proteomes" id="UP000588647">
    <property type="component" value="Unassembled WGS sequence"/>
</dbReference>
<evidence type="ECO:0000313" key="2">
    <source>
        <dbReference type="Proteomes" id="UP000588647"/>
    </source>
</evidence>
<accession>A0A7W6MN60</accession>
<sequence>MTISSTSVLLDYCSFYITGVDGVRVPVDHDGDGVTANDDCINVTASPWNEGETAITLGASAELGPKDELPRFDGLLNTPLHRLVLFDANLPKILSIDVPGERTRVRIWTNRPLCPDQVIIAVG</sequence>
<keyword evidence="2" id="KW-1185">Reference proteome</keyword>
<gene>
    <name evidence="1" type="ORF">GGR03_000612</name>
</gene>
<name>A0A7W6MN60_9HYPH</name>